<name>A0A8H4LWH8_9HYPO</name>
<evidence type="ECO:0000313" key="2">
    <source>
        <dbReference type="EMBL" id="KAF4506819.1"/>
    </source>
</evidence>
<dbReference type="EMBL" id="JAAVMX010000007">
    <property type="protein sequence ID" value="KAF4506819.1"/>
    <property type="molecule type" value="Genomic_DNA"/>
</dbReference>
<evidence type="ECO:0000256" key="1">
    <source>
        <dbReference type="SAM" id="MobiDB-lite"/>
    </source>
</evidence>
<feature type="region of interest" description="Disordered" evidence="1">
    <location>
        <begin position="19"/>
        <end position="41"/>
    </location>
</feature>
<dbReference type="AlphaFoldDB" id="A0A8H4LWH8"/>
<sequence>MSCQSRRVSLPSRFASAYTTQCEGRKEEGPRSPRNPGGKFAKAAEHRSLKGLEGNIFHVDNDVDRNSLGLASMFTVLLEAIDTLSQGVTTAADTLLICVSRLNLDTLRLSLSLWQDAISPVSTIVNVPALIEKDTGSCTTEYTRPFKQ</sequence>
<organism evidence="2 3">
    <name type="scientific">Ophiocordyceps sinensis</name>
    <dbReference type="NCBI Taxonomy" id="72228"/>
    <lineage>
        <taxon>Eukaryota</taxon>
        <taxon>Fungi</taxon>
        <taxon>Dikarya</taxon>
        <taxon>Ascomycota</taxon>
        <taxon>Pezizomycotina</taxon>
        <taxon>Sordariomycetes</taxon>
        <taxon>Hypocreomycetidae</taxon>
        <taxon>Hypocreales</taxon>
        <taxon>Ophiocordycipitaceae</taxon>
        <taxon>Ophiocordyceps</taxon>
    </lineage>
</organism>
<proteinExistence type="predicted"/>
<protein>
    <submittedName>
        <fullName evidence="2">Uncharacterized protein</fullName>
    </submittedName>
</protein>
<dbReference type="Proteomes" id="UP000557566">
    <property type="component" value="Unassembled WGS sequence"/>
</dbReference>
<accession>A0A8H4LWH8</accession>
<keyword evidence="3" id="KW-1185">Reference proteome</keyword>
<evidence type="ECO:0000313" key="3">
    <source>
        <dbReference type="Proteomes" id="UP000557566"/>
    </source>
</evidence>
<gene>
    <name evidence="2" type="ORF">G6O67_006862</name>
</gene>
<reference evidence="2 3" key="1">
    <citation type="journal article" date="2020" name="Genome Biol. Evol.">
        <title>A new high-quality draft genome assembly of the Chinese cordyceps Ophiocordyceps sinensis.</title>
        <authorList>
            <person name="Shu R."/>
            <person name="Zhang J."/>
            <person name="Meng Q."/>
            <person name="Zhang H."/>
            <person name="Zhou G."/>
            <person name="Li M."/>
            <person name="Wu P."/>
            <person name="Zhao Y."/>
            <person name="Chen C."/>
            <person name="Qin Q."/>
        </authorList>
    </citation>
    <scope>NUCLEOTIDE SEQUENCE [LARGE SCALE GENOMIC DNA]</scope>
    <source>
        <strain evidence="2 3">IOZ07</strain>
    </source>
</reference>
<comment type="caution">
    <text evidence="2">The sequence shown here is derived from an EMBL/GenBank/DDBJ whole genome shotgun (WGS) entry which is preliminary data.</text>
</comment>